<comment type="caution">
    <text evidence="1">The sequence shown here is derived from an EMBL/GenBank/DDBJ whole genome shotgun (WGS) entry which is preliminary data.</text>
</comment>
<reference evidence="1 2" key="1">
    <citation type="journal article" date="2018" name="Sci. Rep.">
        <title>Comparative analysis of the Pocillopora damicornis genome highlights role of immune system in coral evolution.</title>
        <authorList>
            <person name="Cunning R."/>
            <person name="Bay R.A."/>
            <person name="Gillette P."/>
            <person name="Baker A.C."/>
            <person name="Traylor-Knowles N."/>
        </authorList>
    </citation>
    <scope>NUCLEOTIDE SEQUENCE [LARGE SCALE GENOMIC DNA]</scope>
    <source>
        <strain evidence="1">RSMAS</strain>
        <tissue evidence="1">Whole animal</tissue>
    </source>
</reference>
<dbReference type="AlphaFoldDB" id="A0A3M6TED1"/>
<dbReference type="EMBL" id="RCHS01003782">
    <property type="protein sequence ID" value="RMX39765.1"/>
    <property type="molecule type" value="Genomic_DNA"/>
</dbReference>
<protein>
    <submittedName>
        <fullName evidence="1">Uncharacterized protein</fullName>
    </submittedName>
</protein>
<proteinExistence type="predicted"/>
<organism evidence="1 2">
    <name type="scientific">Pocillopora damicornis</name>
    <name type="common">Cauliflower coral</name>
    <name type="synonym">Millepora damicornis</name>
    <dbReference type="NCBI Taxonomy" id="46731"/>
    <lineage>
        <taxon>Eukaryota</taxon>
        <taxon>Metazoa</taxon>
        <taxon>Cnidaria</taxon>
        <taxon>Anthozoa</taxon>
        <taxon>Hexacorallia</taxon>
        <taxon>Scleractinia</taxon>
        <taxon>Astrocoeniina</taxon>
        <taxon>Pocilloporidae</taxon>
        <taxon>Pocillopora</taxon>
    </lineage>
</organism>
<evidence type="ECO:0000313" key="1">
    <source>
        <dbReference type="EMBL" id="RMX39765.1"/>
    </source>
</evidence>
<dbReference type="Proteomes" id="UP000275408">
    <property type="component" value="Unassembled WGS sequence"/>
</dbReference>
<accession>A0A3M6TED1</accession>
<gene>
    <name evidence="1" type="ORF">pdam_00007125</name>
</gene>
<name>A0A3M6TED1_POCDA</name>
<evidence type="ECO:0000313" key="2">
    <source>
        <dbReference type="Proteomes" id="UP000275408"/>
    </source>
</evidence>
<sequence length="217" mass="25563">MEYDLQKIRQDGVNWAKQLPLYQRILTNNLKEVIAYKTPFEIYFARKCNAFRESKLQDEILPSARRVRPTKNDRNRRSQQALKLRMQAKKATSRCDERMQRTQLRLNPPSVYSIGEKAYVSYTSPLSGKEERKWVPVDDITSLTLGREKQKQECAKLSSKKRNDHYKKYYIPMRRDDYAKTIEDQGFKLVYNPPGDGNFQIWYTIAPAKGTGHFKIS</sequence>
<keyword evidence="2" id="KW-1185">Reference proteome</keyword>